<feature type="active site" evidence="14">
    <location>
        <position position="259"/>
    </location>
</feature>
<evidence type="ECO:0000256" key="1">
    <source>
        <dbReference type="ARBA" id="ARBA00005194"/>
    </source>
</evidence>
<evidence type="ECO:0000259" key="16">
    <source>
        <dbReference type="Pfam" id="PF08545"/>
    </source>
</evidence>
<keyword evidence="18" id="KW-1185">Reference proteome</keyword>
<dbReference type="NCBIfam" id="TIGR00747">
    <property type="entry name" value="fabH"/>
    <property type="match status" value="1"/>
</dbReference>
<dbReference type="CDD" id="cd00830">
    <property type="entry name" value="KAS_III"/>
    <property type="match status" value="1"/>
</dbReference>
<dbReference type="SUPFAM" id="SSF53901">
    <property type="entry name" value="Thiolase-like"/>
    <property type="match status" value="1"/>
</dbReference>
<evidence type="ECO:0000256" key="6">
    <source>
        <dbReference type="ARBA" id="ARBA00022832"/>
    </source>
</evidence>
<keyword evidence="8 14" id="KW-0275">Fatty acid biosynthesis</keyword>
<keyword evidence="6 14" id="KW-0276">Fatty acid metabolism</keyword>
<comment type="domain">
    <text evidence="14">The last Arg residue of the ACP-binding site is essential for the weak association between ACP/AcpP and FabH.</text>
</comment>
<evidence type="ECO:0000256" key="5">
    <source>
        <dbReference type="ARBA" id="ARBA00022679"/>
    </source>
</evidence>
<feature type="domain" description="Beta-ketoacyl-[acyl-carrier-protein] synthase III C-terminal" evidence="15">
    <location>
        <begin position="243"/>
        <end position="332"/>
    </location>
</feature>
<keyword evidence="9 14" id="KW-0012">Acyltransferase</keyword>
<keyword evidence="4 14" id="KW-0444">Lipid biosynthesis</keyword>
<evidence type="ECO:0000256" key="13">
    <source>
        <dbReference type="ARBA" id="ARBA00052985"/>
    </source>
</evidence>
<proteinExistence type="inferred from homology"/>
<dbReference type="NCBIfam" id="NF006829">
    <property type="entry name" value="PRK09352.1"/>
    <property type="match status" value="1"/>
</dbReference>
<evidence type="ECO:0000256" key="9">
    <source>
        <dbReference type="ARBA" id="ARBA00023315"/>
    </source>
</evidence>
<dbReference type="GO" id="GO:0044550">
    <property type="term" value="P:secondary metabolite biosynthetic process"/>
    <property type="evidence" value="ECO:0007669"/>
    <property type="project" value="TreeGrafter"/>
</dbReference>
<evidence type="ECO:0000259" key="15">
    <source>
        <dbReference type="Pfam" id="PF08541"/>
    </source>
</evidence>
<evidence type="ECO:0000256" key="7">
    <source>
        <dbReference type="ARBA" id="ARBA00023098"/>
    </source>
</evidence>
<comment type="caution">
    <text evidence="17">The sequence shown here is derived from an EMBL/GenBank/DDBJ whole genome shotgun (WGS) entry which is preliminary data.</text>
</comment>
<feature type="region of interest" description="ACP-binding" evidence="14">
    <location>
        <begin position="260"/>
        <end position="264"/>
    </location>
</feature>
<keyword evidence="5 14" id="KW-0808">Transferase</keyword>
<evidence type="ECO:0000313" key="17">
    <source>
        <dbReference type="EMBL" id="MBB6732588.1"/>
    </source>
</evidence>
<protein>
    <recommendedName>
        <fullName evidence="14">Beta-ketoacyl-[acyl-carrier-protein] synthase III</fullName>
        <shortName evidence="14">Beta-ketoacyl-ACP synthase III</shortName>
        <shortName evidence="14">KAS III</shortName>
        <ecNumber evidence="14">2.3.1.180</ecNumber>
    </recommendedName>
    <alternativeName>
        <fullName evidence="14">3-oxoacyl-[acyl-carrier-protein] synthase 3</fullName>
    </alternativeName>
    <alternativeName>
        <fullName evidence="14">3-oxoacyl-[acyl-carrier-protein] synthase III</fullName>
    </alternativeName>
</protein>
<dbReference type="RefSeq" id="WP_185130257.1">
    <property type="nucleotide sequence ID" value="NZ_JACJVO010000021.1"/>
</dbReference>
<comment type="subunit">
    <text evidence="14">Homodimer.</text>
</comment>
<feature type="active site" evidence="14">
    <location>
        <position position="123"/>
    </location>
</feature>
<comment type="similarity">
    <text evidence="2 14">Belongs to the thiolase-like superfamily. FabH family.</text>
</comment>
<dbReference type="InterPro" id="IPR013747">
    <property type="entry name" value="ACP_syn_III_C"/>
</dbReference>
<dbReference type="InterPro" id="IPR004655">
    <property type="entry name" value="FabH"/>
</dbReference>
<comment type="catalytic activity">
    <reaction evidence="10">
        <text>malonyl-[ACP] + acetyl-CoA + H(+) = 3-oxobutanoyl-[ACP] + CO2 + CoA</text>
        <dbReference type="Rhea" id="RHEA:12080"/>
        <dbReference type="Rhea" id="RHEA-COMP:9623"/>
        <dbReference type="Rhea" id="RHEA-COMP:9625"/>
        <dbReference type="ChEBI" id="CHEBI:15378"/>
        <dbReference type="ChEBI" id="CHEBI:16526"/>
        <dbReference type="ChEBI" id="CHEBI:57287"/>
        <dbReference type="ChEBI" id="CHEBI:57288"/>
        <dbReference type="ChEBI" id="CHEBI:78449"/>
        <dbReference type="ChEBI" id="CHEBI:78450"/>
        <dbReference type="EC" id="2.3.1.180"/>
    </reaction>
    <physiologicalReaction direction="left-to-right" evidence="10">
        <dbReference type="Rhea" id="RHEA:12081"/>
    </physiologicalReaction>
</comment>
<reference evidence="17 18" key="1">
    <citation type="submission" date="2020-08" db="EMBL/GenBank/DDBJ databases">
        <title>Cohnella phylogeny.</title>
        <authorList>
            <person name="Dunlap C."/>
        </authorList>
    </citation>
    <scope>NUCLEOTIDE SEQUENCE [LARGE SCALE GENOMIC DNA]</scope>
    <source>
        <strain evidence="17 18">CBP 2801</strain>
    </source>
</reference>
<dbReference type="PANTHER" id="PTHR34069:SF2">
    <property type="entry name" value="BETA-KETOACYL-[ACYL-CARRIER-PROTEIN] SYNTHASE III"/>
    <property type="match status" value="1"/>
</dbReference>
<comment type="subcellular location">
    <subcellularLocation>
        <location evidence="14">Cytoplasm</location>
    </subcellularLocation>
</comment>
<keyword evidence="7 14" id="KW-0443">Lipid metabolism</keyword>
<comment type="catalytic activity">
    <reaction evidence="11">
        <text>(2S)-2-methylbutanoyl-CoA + malonyl-[ACP] + H(+) = (4S)-4-methyl-3-oxohexanoyl-[ACP] + CO2 + CoA</text>
        <dbReference type="Rhea" id="RHEA:42276"/>
        <dbReference type="Rhea" id="RHEA-COMP:9623"/>
        <dbReference type="Rhea" id="RHEA-COMP:17148"/>
        <dbReference type="ChEBI" id="CHEBI:15378"/>
        <dbReference type="ChEBI" id="CHEBI:16526"/>
        <dbReference type="ChEBI" id="CHEBI:57287"/>
        <dbReference type="ChEBI" id="CHEBI:78449"/>
        <dbReference type="ChEBI" id="CHEBI:88166"/>
        <dbReference type="ChEBI" id="CHEBI:167462"/>
        <dbReference type="EC" id="2.3.1.300"/>
    </reaction>
    <physiologicalReaction direction="left-to-right" evidence="11">
        <dbReference type="Rhea" id="RHEA:42277"/>
    </physiologicalReaction>
</comment>
<feature type="domain" description="Beta-ketoacyl-[acyl-carrier-protein] synthase III N-terminal" evidence="16">
    <location>
        <begin position="117"/>
        <end position="189"/>
    </location>
</feature>
<dbReference type="FunFam" id="3.40.47.10:FF:000004">
    <property type="entry name" value="3-oxoacyl-[acyl-carrier-protein] synthase 3"/>
    <property type="match status" value="1"/>
</dbReference>
<evidence type="ECO:0000256" key="14">
    <source>
        <dbReference type="HAMAP-Rule" id="MF_01815"/>
    </source>
</evidence>
<evidence type="ECO:0000256" key="4">
    <source>
        <dbReference type="ARBA" id="ARBA00022516"/>
    </source>
</evidence>
<accession>A0A7X0SRL0</accession>
<dbReference type="Pfam" id="PF08541">
    <property type="entry name" value="ACP_syn_III_C"/>
    <property type="match status" value="1"/>
</dbReference>
<evidence type="ECO:0000313" key="18">
    <source>
        <dbReference type="Proteomes" id="UP000564644"/>
    </source>
</evidence>
<sequence length="336" mass="35809">MQTQTGATEWKSRAAITAIGSYVPEKRLTNDDLAAMVDTNDEWITRRTGIKERRISGPDEFSSHLAIAAVRNLAERYGKSPEDIDAVLVATTTPDMPFPSVASRIQEALGMRSCLGFDLNAACAGFAAGLQMANGLILTGAYRSVLVVGVETLSKITDYTDRSTCILFGDGAGAVLVERAEEGRILASDAAVWGAGGSFVYATGLASELNGEPLTGGGKIVQNGREVYKWAVTQVPLGIRRLLDAAGLGMEQLDWFVPHSANLRMVDAMCERLEISPERTLTSAERFGNTSAASIPLALDLAVRDGRLKDGHLVALYGFGAGLTQAGVLLNWTLRG</sequence>
<dbReference type="GO" id="GO:0005737">
    <property type="term" value="C:cytoplasm"/>
    <property type="evidence" value="ECO:0007669"/>
    <property type="project" value="UniProtKB-SubCell"/>
</dbReference>
<dbReference type="GO" id="GO:0006633">
    <property type="term" value="P:fatty acid biosynthetic process"/>
    <property type="evidence" value="ECO:0007669"/>
    <property type="project" value="UniProtKB-UniRule"/>
</dbReference>
<comment type="catalytic activity">
    <reaction evidence="13">
        <text>3-methylbutanoyl-CoA + malonyl-[ACP] + H(+) = 5-methyl-3-oxohexanoyl-[ACP] + CO2 + CoA</text>
        <dbReference type="Rhea" id="RHEA:42272"/>
        <dbReference type="Rhea" id="RHEA-COMP:9623"/>
        <dbReference type="Rhea" id="RHEA-COMP:9941"/>
        <dbReference type="ChEBI" id="CHEBI:15378"/>
        <dbReference type="ChEBI" id="CHEBI:16526"/>
        <dbReference type="ChEBI" id="CHEBI:57287"/>
        <dbReference type="ChEBI" id="CHEBI:57345"/>
        <dbReference type="ChEBI" id="CHEBI:78449"/>
        <dbReference type="ChEBI" id="CHEBI:78822"/>
        <dbReference type="EC" id="2.3.1.300"/>
    </reaction>
    <physiologicalReaction direction="left-to-right" evidence="13">
        <dbReference type="Rhea" id="RHEA:42273"/>
    </physiologicalReaction>
</comment>
<comment type="catalytic activity">
    <reaction evidence="12">
        <text>2-methylpropanoyl-CoA + malonyl-[ACP] + H(+) = 4-methyl-3-oxopentanoyl-[ACP] + CO2 + CoA</text>
        <dbReference type="Rhea" id="RHEA:42268"/>
        <dbReference type="Rhea" id="RHEA-COMP:9623"/>
        <dbReference type="Rhea" id="RHEA-COMP:9940"/>
        <dbReference type="ChEBI" id="CHEBI:15378"/>
        <dbReference type="ChEBI" id="CHEBI:16526"/>
        <dbReference type="ChEBI" id="CHEBI:57287"/>
        <dbReference type="ChEBI" id="CHEBI:57338"/>
        <dbReference type="ChEBI" id="CHEBI:78449"/>
        <dbReference type="ChEBI" id="CHEBI:78820"/>
        <dbReference type="EC" id="2.3.1.300"/>
    </reaction>
    <physiologicalReaction direction="left-to-right" evidence="12">
        <dbReference type="Rhea" id="RHEA:42269"/>
    </physiologicalReaction>
</comment>
<dbReference type="Gene3D" id="3.40.47.10">
    <property type="match status" value="1"/>
</dbReference>
<dbReference type="EC" id="2.3.1.180" evidence="14"/>
<feature type="active site" evidence="14">
    <location>
        <position position="289"/>
    </location>
</feature>
<comment type="function">
    <text evidence="14">Catalyzes the condensation reaction of fatty acid synthesis by the addition to an acyl acceptor of two carbons from malonyl-ACP. Catalyzes the first condensation reaction which initiates fatty acid synthesis and may therefore play a role in governing the total rate of fatty acid production. Possesses both acetoacetyl-ACP synthase and acetyl transacylase activities. Its substrate specificity determines the biosynthesis of branched-chain and/or straight-chain of fatty acids.</text>
</comment>
<dbReference type="GO" id="GO:0004315">
    <property type="term" value="F:3-oxoacyl-[acyl-carrier-protein] synthase activity"/>
    <property type="evidence" value="ECO:0007669"/>
    <property type="project" value="InterPro"/>
</dbReference>
<keyword evidence="3 14" id="KW-0963">Cytoplasm</keyword>
<evidence type="ECO:0000256" key="10">
    <source>
        <dbReference type="ARBA" id="ARBA00051096"/>
    </source>
</evidence>
<evidence type="ECO:0000256" key="3">
    <source>
        <dbReference type="ARBA" id="ARBA00022490"/>
    </source>
</evidence>
<dbReference type="InterPro" id="IPR013751">
    <property type="entry name" value="ACP_syn_III_N"/>
</dbReference>
<dbReference type="UniPathway" id="UPA00094"/>
<dbReference type="AlphaFoldDB" id="A0A7X0SRL0"/>
<evidence type="ECO:0000256" key="11">
    <source>
        <dbReference type="ARBA" id="ARBA00052407"/>
    </source>
</evidence>
<evidence type="ECO:0000256" key="12">
    <source>
        <dbReference type="ARBA" id="ARBA00052467"/>
    </source>
</evidence>
<gene>
    <name evidence="14" type="primary">fabH</name>
    <name evidence="17" type="ORF">H7C18_16825</name>
</gene>
<dbReference type="PANTHER" id="PTHR34069">
    <property type="entry name" value="3-OXOACYL-[ACYL-CARRIER-PROTEIN] SYNTHASE 3"/>
    <property type="match status" value="1"/>
</dbReference>
<dbReference type="HAMAP" id="MF_01815">
    <property type="entry name" value="FabH"/>
    <property type="match status" value="1"/>
</dbReference>
<dbReference type="EMBL" id="JACJVO010000021">
    <property type="protein sequence ID" value="MBB6732588.1"/>
    <property type="molecule type" value="Genomic_DNA"/>
</dbReference>
<comment type="pathway">
    <text evidence="1 14">Lipid metabolism; fatty acid biosynthesis.</text>
</comment>
<dbReference type="Pfam" id="PF08545">
    <property type="entry name" value="ACP_syn_III"/>
    <property type="match status" value="1"/>
</dbReference>
<dbReference type="GO" id="GO:0033818">
    <property type="term" value="F:beta-ketoacyl-acyl-carrier-protein synthase III activity"/>
    <property type="evidence" value="ECO:0007669"/>
    <property type="project" value="UniProtKB-UniRule"/>
</dbReference>
<evidence type="ECO:0000256" key="8">
    <source>
        <dbReference type="ARBA" id="ARBA00023160"/>
    </source>
</evidence>
<organism evidence="17 18">
    <name type="scientific">Cohnella zeiphila</name>
    <dbReference type="NCBI Taxonomy" id="2761120"/>
    <lineage>
        <taxon>Bacteria</taxon>
        <taxon>Bacillati</taxon>
        <taxon>Bacillota</taxon>
        <taxon>Bacilli</taxon>
        <taxon>Bacillales</taxon>
        <taxon>Paenibacillaceae</taxon>
        <taxon>Cohnella</taxon>
    </lineage>
</organism>
<evidence type="ECO:0000256" key="2">
    <source>
        <dbReference type="ARBA" id="ARBA00008642"/>
    </source>
</evidence>
<keyword evidence="14" id="KW-0511">Multifunctional enzyme</keyword>
<name>A0A7X0SRL0_9BACL</name>
<dbReference type="InterPro" id="IPR016039">
    <property type="entry name" value="Thiolase-like"/>
</dbReference>
<dbReference type="Proteomes" id="UP000564644">
    <property type="component" value="Unassembled WGS sequence"/>
</dbReference>